<gene>
    <name evidence="1" type="ORF">HLB35_07425</name>
</gene>
<comment type="caution">
    <text evidence="1">The sequence shown here is derived from an EMBL/GenBank/DDBJ whole genome shotgun (WGS) entry which is preliminary data.</text>
</comment>
<evidence type="ECO:0000313" key="2">
    <source>
        <dbReference type="Proteomes" id="UP000588806"/>
    </source>
</evidence>
<dbReference type="Pfam" id="PF13551">
    <property type="entry name" value="HTH_29"/>
    <property type="match status" value="1"/>
</dbReference>
<evidence type="ECO:0000313" key="1">
    <source>
        <dbReference type="EMBL" id="NOG31644.1"/>
    </source>
</evidence>
<dbReference type="SUPFAM" id="SSF46689">
    <property type="entry name" value="Homeodomain-like"/>
    <property type="match status" value="1"/>
</dbReference>
<name>A0A7Y3TX28_9GAMM</name>
<protein>
    <submittedName>
        <fullName evidence="1">Helix-turn-helix domain-containing protein</fullName>
    </submittedName>
</protein>
<accession>A0A7Y3TX28</accession>
<reference evidence="1 2" key="1">
    <citation type="submission" date="2020-05" db="EMBL/GenBank/DDBJ databases">
        <authorList>
            <person name="Ruan W."/>
            <person name="Jeon C.O."/>
            <person name="Chun B.H."/>
        </authorList>
    </citation>
    <scope>NUCLEOTIDE SEQUENCE [LARGE SCALE GENOMIC DNA]</scope>
    <source>
        <strain evidence="1 2">TBZ9</strain>
    </source>
</reference>
<dbReference type="Proteomes" id="UP000588806">
    <property type="component" value="Unassembled WGS sequence"/>
</dbReference>
<dbReference type="InterPro" id="IPR009057">
    <property type="entry name" value="Homeodomain-like_sf"/>
</dbReference>
<dbReference type="RefSeq" id="WP_171702079.1">
    <property type="nucleotide sequence ID" value="NZ_JABFHI010000002.1"/>
</dbReference>
<reference evidence="1 2" key="2">
    <citation type="submission" date="2020-06" db="EMBL/GenBank/DDBJ databases">
        <title>Halomonas songnenensis sp. nov., a moderately halophilic bacterium isolated from saline and alkaline soils.</title>
        <authorList>
            <person name="Jiang J."/>
            <person name="Pan Y."/>
        </authorList>
    </citation>
    <scope>NUCLEOTIDE SEQUENCE [LARGE SCALE GENOMIC DNA]</scope>
    <source>
        <strain evidence="1 2">TBZ9</strain>
    </source>
</reference>
<proteinExistence type="predicted"/>
<dbReference type="EMBL" id="JABFHI010000002">
    <property type="protein sequence ID" value="NOG31644.1"/>
    <property type="molecule type" value="Genomic_DNA"/>
</dbReference>
<dbReference type="AlphaFoldDB" id="A0A7Y3TX28"/>
<sequence length="295" mass="32685">MTKHLSPEKLNERRIKAVQLRLDGLTVVQVCERTGLSAPTVSAAWKAFREGGWAAVPVRPRGRHKGQANVLAPALKATLWQCLHELPPVGEPGWNSADLAQCLEKAHSQPVSQRAVEHWWEEEHLKREAWPLGSLSKERSMRGRWYRQAVAPVFKQLNSAAQRWQGGVRHLSHPDGSLYQIYLHGSRGRLWMRSFRRPPVAEDYLITLKALAANGPAALVFHGAALSAAPELTAWLAAQRDFWLVPVPADIGLVPGESVRAGAKSTVFNNCISNGCVPHNRASNNPDSNSKQVKR</sequence>
<organism evidence="1 2">
    <name type="scientific">Vreelandella azerica</name>
    <dbReference type="NCBI Taxonomy" id="2732867"/>
    <lineage>
        <taxon>Bacteria</taxon>
        <taxon>Pseudomonadati</taxon>
        <taxon>Pseudomonadota</taxon>
        <taxon>Gammaproteobacteria</taxon>
        <taxon>Oceanospirillales</taxon>
        <taxon>Halomonadaceae</taxon>
        <taxon>Vreelandella</taxon>
    </lineage>
</organism>
<keyword evidence="2" id="KW-1185">Reference proteome</keyword>